<comment type="caution">
    <text evidence="1">The sequence shown here is derived from an EMBL/GenBank/DDBJ whole genome shotgun (WGS) entry which is preliminary data.</text>
</comment>
<organism evidence="1 2">
    <name type="scientific">Legionella dresdenensis</name>
    <dbReference type="NCBI Taxonomy" id="450200"/>
    <lineage>
        <taxon>Bacteria</taxon>
        <taxon>Pseudomonadati</taxon>
        <taxon>Pseudomonadota</taxon>
        <taxon>Gammaproteobacteria</taxon>
        <taxon>Legionellales</taxon>
        <taxon>Legionellaceae</taxon>
        <taxon>Legionella</taxon>
    </lineage>
</organism>
<reference evidence="2" key="1">
    <citation type="journal article" date="2019" name="Int. J. Syst. Evol. Microbiol.">
        <title>The Global Catalogue of Microorganisms (GCM) 10K type strain sequencing project: providing services to taxonomists for standard genome sequencing and annotation.</title>
        <authorList>
            <consortium name="The Broad Institute Genomics Platform"/>
            <consortium name="The Broad Institute Genome Sequencing Center for Infectious Disease"/>
            <person name="Wu L."/>
            <person name="Ma J."/>
        </authorList>
    </citation>
    <scope>NUCLEOTIDE SEQUENCE [LARGE SCALE GENOMIC DNA]</scope>
    <source>
        <strain evidence="2">CCUG 59858</strain>
    </source>
</reference>
<protein>
    <recommendedName>
        <fullName evidence="3">Dot/Icm secretion system substrate</fullName>
    </recommendedName>
</protein>
<gene>
    <name evidence="1" type="ORF">ACFORL_12555</name>
</gene>
<dbReference type="Proteomes" id="UP001595758">
    <property type="component" value="Unassembled WGS sequence"/>
</dbReference>
<dbReference type="RefSeq" id="WP_382344565.1">
    <property type="nucleotide sequence ID" value="NZ_JBHSAB010000031.1"/>
</dbReference>
<evidence type="ECO:0008006" key="3">
    <source>
        <dbReference type="Google" id="ProtNLM"/>
    </source>
</evidence>
<name>A0ABV8CHZ7_9GAMM</name>
<evidence type="ECO:0000313" key="1">
    <source>
        <dbReference type="EMBL" id="MFC3909900.1"/>
    </source>
</evidence>
<dbReference type="EMBL" id="JBHSAB010000031">
    <property type="protein sequence ID" value="MFC3909900.1"/>
    <property type="molecule type" value="Genomic_DNA"/>
</dbReference>
<evidence type="ECO:0000313" key="2">
    <source>
        <dbReference type="Proteomes" id="UP001595758"/>
    </source>
</evidence>
<sequence length="481" mass="54650">MALFYNTPGGTYSFYPDKKPKAYTFPTDAYIEINKVRISLSGIKVNVHDIGYDSESISAFSKSAALVHSRNPGVINTPLYINDSNISDGVPSRQDLARFHVPFISPDEFEVLVRRLHGLSFHSTNPDAKRFFQLKRDFAVIENAYKNQYKEKIKKQLSQLSTYPKHLSIIYDDRRLQHATHIILTYHSTTECSLQIDSTISFLFVMYGPNVYRFLAEGHSINYDTCIEKINPLHPNVIDVYCSSADTKPAISFEFSAPIDEMIFNCCYARMVKVLCLLDIPLKKVVLHHTPYNNKFTLHCVPFAIQNKIDFVLGESHAIAESVFESGLRIRAEQAVLSYLTGGFEAIPHYDAVTAADFKVTYSPEKWYSNFDEVCSALRKAIAELSYQELESLYLSTEVNDACEIANSIKKYIKQVLLSKAATDESFIPIPVNENNREEAERLDFIHAPAILYSQSTATLFASKKLVKAEEQSKHHTNILW</sequence>
<proteinExistence type="predicted"/>
<accession>A0ABV8CHZ7</accession>
<keyword evidence="2" id="KW-1185">Reference proteome</keyword>